<keyword evidence="3" id="KW-1185">Reference proteome</keyword>
<comment type="caution">
    <text evidence="2">The sequence shown here is derived from an EMBL/GenBank/DDBJ whole genome shotgun (WGS) entry which is preliminary data.</text>
</comment>
<protein>
    <submittedName>
        <fullName evidence="2">Uncharacterized protein</fullName>
    </submittedName>
</protein>
<feature type="region of interest" description="Disordered" evidence="1">
    <location>
        <begin position="16"/>
        <end position="38"/>
    </location>
</feature>
<organism evidence="2 3">
    <name type="scientific">Littorina saxatilis</name>
    <dbReference type="NCBI Taxonomy" id="31220"/>
    <lineage>
        <taxon>Eukaryota</taxon>
        <taxon>Metazoa</taxon>
        <taxon>Spiralia</taxon>
        <taxon>Lophotrochozoa</taxon>
        <taxon>Mollusca</taxon>
        <taxon>Gastropoda</taxon>
        <taxon>Caenogastropoda</taxon>
        <taxon>Littorinimorpha</taxon>
        <taxon>Littorinoidea</taxon>
        <taxon>Littorinidae</taxon>
        <taxon>Littorina</taxon>
    </lineage>
</organism>
<proteinExistence type="predicted"/>
<evidence type="ECO:0000256" key="1">
    <source>
        <dbReference type="SAM" id="MobiDB-lite"/>
    </source>
</evidence>
<sequence>MFGCCKKTSKVQHSFADNPQNAHVTNHTNAPVTNHTNAPVTHTTDTAVTNAPDDAYYSPQTVYHRPGNVVFDRDAQIYNPPVYNKFIPPVQDPKDLSGGYRGYRPEYPPPYSATVTYGGAYSRLIQ</sequence>
<name>A0AAN9B8U6_9CAEN</name>
<accession>A0AAN9B8U6</accession>
<dbReference type="Proteomes" id="UP001374579">
    <property type="component" value="Unassembled WGS sequence"/>
</dbReference>
<dbReference type="EMBL" id="JBAMIC010000010">
    <property type="protein sequence ID" value="KAK7101423.1"/>
    <property type="molecule type" value="Genomic_DNA"/>
</dbReference>
<reference evidence="2 3" key="1">
    <citation type="submission" date="2024-02" db="EMBL/GenBank/DDBJ databases">
        <title>Chromosome-scale genome assembly of the rough periwinkle Littorina saxatilis.</title>
        <authorList>
            <person name="De Jode A."/>
            <person name="Faria R."/>
            <person name="Formenti G."/>
            <person name="Sims Y."/>
            <person name="Smith T.P."/>
            <person name="Tracey A."/>
            <person name="Wood J.M.D."/>
            <person name="Zagrodzka Z.B."/>
            <person name="Johannesson K."/>
            <person name="Butlin R.K."/>
            <person name="Leder E.H."/>
        </authorList>
    </citation>
    <scope>NUCLEOTIDE SEQUENCE [LARGE SCALE GENOMIC DNA]</scope>
    <source>
        <strain evidence="2">Snail1</strain>
        <tissue evidence="2">Muscle</tissue>
    </source>
</reference>
<gene>
    <name evidence="2" type="ORF">V1264_019808</name>
</gene>
<evidence type="ECO:0000313" key="3">
    <source>
        <dbReference type="Proteomes" id="UP001374579"/>
    </source>
</evidence>
<dbReference type="AlphaFoldDB" id="A0AAN9B8U6"/>
<evidence type="ECO:0000313" key="2">
    <source>
        <dbReference type="EMBL" id="KAK7101423.1"/>
    </source>
</evidence>